<dbReference type="Proteomes" id="UP001055712">
    <property type="component" value="Unassembled WGS sequence"/>
</dbReference>
<evidence type="ECO:0000313" key="3">
    <source>
        <dbReference type="Proteomes" id="UP001055712"/>
    </source>
</evidence>
<keyword evidence="3" id="KW-1185">Reference proteome</keyword>
<gene>
    <name evidence="2" type="ORF">D9Q98_009014</name>
</gene>
<reference evidence="2" key="2">
    <citation type="submission" date="2020-11" db="EMBL/GenBank/DDBJ databases">
        <authorList>
            <person name="Cecchin M."/>
            <person name="Marcolungo L."/>
            <person name="Rossato M."/>
            <person name="Girolomoni L."/>
            <person name="Cosentino E."/>
            <person name="Cuine S."/>
            <person name="Li-Beisson Y."/>
            <person name="Delledonne M."/>
            <person name="Ballottari M."/>
        </authorList>
    </citation>
    <scope>NUCLEOTIDE SEQUENCE</scope>
    <source>
        <strain evidence="2">211/11P</strain>
        <tissue evidence="2">Whole cell</tissue>
    </source>
</reference>
<evidence type="ECO:0000256" key="1">
    <source>
        <dbReference type="SAM" id="Phobius"/>
    </source>
</evidence>
<feature type="transmembrane region" description="Helical" evidence="1">
    <location>
        <begin position="184"/>
        <end position="204"/>
    </location>
</feature>
<dbReference type="EMBL" id="SIDB01000012">
    <property type="protein sequence ID" value="KAI3425246.1"/>
    <property type="molecule type" value="Genomic_DNA"/>
</dbReference>
<dbReference type="OrthoDB" id="165058at2759"/>
<organism evidence="2 3">
    <name type="scientific">Chlorella vulgaris</name>
    <name type="common">Green alga</name>
    <dbReference type="NCBI Taxonomy" id="3077"/>
    <lineage>
        <taxon>Eukaryota</taxon>
        <taxon>Viridiplantae</taxon>
        <taxon>Chlorophyta</taxon>
        <taxon>core chlorophytes</taxon>
        <taxon>Trebouxiophyceae</taxon>
        <taxon>Chlorellales</taxon>
        <taxon>Chlorellaceae</taxon>
        <taxon>Chlorella clade</taxon>
        <taxon>Chlorella</taxon>
    </lineage>
</organism>
<feature type="transmembrane region" description="Helical" evidence="1">
    <location>
        <begin position="104"/>
        <end position="124"/>
    </location>
</feature>
<proteinExistence type="predicted"/>
<evidence type="ECO:0000313" key="2">
    <source>
        <dbReference type="EMBL" id="KAI3425246.1"/>
    </source>
</evidence>
<comment type="caution">
    <text evidence="2">The sequence shown here is derived from an EMBL/GenBank/DDBJ whole genome shotgun (WGS) entry which is preliminary data.</text>
</comment>
<keyword evidence="1" id="KW-0472">Membrane</keyword>
<feature type="transmembrane region" description="Helical" evidence="1">
    <location>
        <begin position="75"/>
        <end position="92"/>
    </location>
</feature>
<reference evidence="2" key="1">
    <citation type="journal article" date="2019" name="Plant J.">
        <title>Chlorella vulgaris genome assembly and annotation reveals the molecular basis for metabolic acclimation to high light conditions.</title>
        <authorList>
            <person name="Cecchin M."/>
            <person name="Marcolungo L."/>
            <person name="Rossato M."/>
            <person name="Girolomoni L."/>
            <person name="Cosentino E."/>
            <person name="Cuine S."/>
            <person name="Li-Beisson Y."/>
            <person name="Delledonne M."/>
            <person name="Ballottari M."/>
        </authorList>
    </citation>
    <scope>NUCLEOTIDE SEQUENCE</scope>
    <source>
        <strain evidence="2">211/11P</strain>
    </source>
</reference>
<sequence>MCAARPVIKGRLLHRVCSTWPPRLAQPLSNNHRWVHATGSTRVVRPLTRIAASSSPPPSTHVSGMDAAANRHQPALLLFWSLASGTAAYVALEQRRVPPDLVLLLDSTFWLAAIACISFTEAWVKFRAPLLDRWRGVDVGRRVFRAQYAIESAMALTAAITLWIKANGNVQGALSLVLDPSGPGLLAAAAAVLVIEQAWVFPALDLRGAEMIATAASAQLEALTPEQQAYVVELQRVVAHRARPPPQLHYLSILLAFSRASMLAAFVWSQMLVLA</sequence>
<keyword evidence="1" id="KW-1133">Transmembrane helix</keyword>
<dbReference type="AlphaFoldDB" id="A0A9D4TGY7"/>
<keyword evidence="1" id="KW-0812">Transmembrane</keyword>
<feature type="transmembrane region" description="Helical" evidence="1">
    <location>
        <begin position="145"/>
        <end position="164"/>
    </location>
</feature>
<name>A0A9D4TGY7_CHLVU</name>
<feature type="transmembrane region" description="Helical" evidence="1">
    <location>
        <begin position="248"/>
        <end position="268"/>
    </location>
</feature>
<protein>
    <submittedName>
        <fullName evidence="2">Uncharacterized protein</fullName>
    </submittedName>
</protein>
<accession>A0A9D4TGY7</accession>